<evidence type="ECO:0000313" key="2">
    <source>
        <dbReference type="Proteomes" id="UP000277928"/>
    </source>
</evidence>
<dbReference type="OrthoDB" id="436496at2759"/>
<dbReference type="STRING" id="42156.A0A3P6U0H9"/>
<reference evidence="1 2" key="1">
    <citation type="submission" date="2018-08" db="EMBL/GenBank/DDBJ databases">
        <authorList>
            <person name="Laetsch R D."/>
            <person name="Stevens L."/>
            <person name="Kumar S."/>
            <person name="Blaxter L. M."/>
        </authorList>
    </citation>
    <scope>NUCLEOTIDE SEQUENCE [LARGE SCALE GENOMIC DNA]</scope>
</reference>
<keyword evidence="2" id="KW-1185">Reference proteome</keyword>
<name>A0A3P6U0H9_LITSI</name>
<dbReference type="EMBL" id="UYRX01000065">
    <property type="protein sequence ID" value="VDK72188.1"/>
    <property type="molecule type" value="Genomic_DNA"/>
</dbReference>
<organism evidence="1 2">
    <name type="scientific">Litomosoides sigmodontis</name>
    <name type="common">Filarial nematode worm</name>
    <dbReference type="NCBI Taxonomy" id="42156"/>
    <lineage>
        <taxon>Eukaryota</taxon>
        <taxon>Metazoa</taxon>
        <taxon>Ecdysozoa</taxon>
        <taxon>Nematoda</taxon>
        <taxon>Chromadorea</taxon>
        <taxon>Rhabditida</taxon>
        <taxon>Spirurina</taxon>
        <taxon>Spiruromorpha</taxon>
        <taxon>Filarioidea</taxon>
        <taxon>Onchocercidae</taxon>
        <taxon>Litomosoides</taxon>
    </lineage>
</organism>
<protein>
    <submittedName>
        <fullName evidence="1">Uncharacterized protein</fullName>
    </submittedName>
</protein>
<proteinExistence type="predicted"/>
<evidence type="ECO:0000313" key="1">
    <source>
        <dbReference type="EMBL" id="VDK72188.1"/>
    </source>
</evidence>
<gene>
    <name evidence="1" type="ORF">NLS_LOCUS1707</name>
</gene>
<accession>A0A3P6U0H9</accession>
<dbReference type="AlphaFoldDB" id="A0A3P6U0H9"/>
<sequence length="187" mass="22074">MMMALHEVDSDSMNEKQVQSWQTFFEEIQIHFNDGLATQRQNYLRKCLSKNEVETLTTIWRQIQAKYTEEDGSTRKCSTLLYEALQHYCQKKPKTNKYIRKLKEIADQTIDAMDKIIAAYDNNYGLAELTDRFDSYCYLCCTLGESPRTLWLAFNKGFERIISSKLDEDVIWAKQIWCKVTHILEQV</sequence>
<dbReference type="Proteomes" id="UP000277928">
    <property type="component" value="Unassembled WGS sequence"/>
</dbReference>